<dbReference type="RefSeq" id="WP_165271024.1">
    <property type="nucleotide sequence ID" value="NZ_JAALLS010000026.1"/>
</dbReference>
<dbReference type="CDD" id="cd05233">
    <property type="entry name" value="SDR_c"/>
    <property type="match status" value="1"/>
</dbReference>
<dbReference type="EMBL" id="JAALLS010000026">
    <property type="protein sequence ID" value="NGP89853.1"/>
    <property type="molecule type" value="Genomic_DNA"/>
</dbReference>
<sequence length="240" mass="26317">MANQQQHSVVITGASRGIGRRIALAFNRETDFGLILIARSTDGLEETKELCEAESDSCVHIISCDASDLKSVDEITLPEHFPIPKVLVNNAGYFLLKKLAETSSKEFMQQIQANLFTAVNVTNRFLDDLKSKERSLIVNICSVAATEGRKDSGAYSASKHGLLGYTRSLRRELLDTNVGVTAINLGQTESSSWEGSSIDRDRLIAPDDVANLIVNLTSLSERTVVEEMVVKPQHGRVPPM</sequence>
<gene>
    <name evidence="4" type="ORF">G3569_15955</name>
</gene>
<dbReference type="Pfam" id="PF00106">
    <property type="entry name" value="adh_short"/>
    <property type="match status" value="1"/>
</dbReference>
<dbReference type="Proteomes" id="UP000479132">
    <property type="component" value="Unassembled WGS sequence"/>
</dbReference>
<name>A0A6M1TBX8_9BACT</name>
<dbReference type="AlphaFoldDB" id="A0A6M1TBX8"/>
<accession>A0A6M1TBX8</accession>
<evidence type="ECO:0000256" key="2">
    <source>
        <dbReference type="ARBA" id="ARBA00023002"/>
    </source>
</evidence>
<dbReference type="InterPro" id="IPR002347">
    <property type="entry name" value="SDR_fam"/>
</dbReference>
<protein>
    <submittedName>
        <fullName evidence="4">SDR family oxidoreductase</fullName>
    </submittedName>
</protein>
<dbReference type="PRINTS" id="PR00081">
    <property type="entry name" value="GDHRDH"/>
</dbReference>
<proteinExistence type="inferred from homology"/>
<organism evidence="4 5">
    <name type="scientific">Fodinibius halophilus</name>
    <dbReference type="NCBI Taxonomy" id="1736908"/>
    <lineage>
        <taxon>Bacteria</taxon>
        <taxon>Pseudomonadati</taxon>
        <taxon>Balneolota</taxon>
        <taxon>Balneolia</taxon>
        <taxon>Balneolales</taxon>
        <taxon>Balneolaceae</taxon>
        <taxon>Fodinibius</taxon>
    </lineage>
</organism>
<evidence type="ECO:0000313" key="5">
    <source>
        <dbReference type="Proteomes" id="UP000479132"/>
    </source>
</evidence>
<dbReference type="PANTHER" id="PTHR42901">
    <property type="entry name" value="ALCOHOL DEHYDROGENASE"/>
    <property type="match status" value="1"/>
</dbReference>
<dbReference type="Gene3D" id="3.40.50.720">
    <property type="entry name" value="NAD(P)-binding Rossmann-like Domain"/>
    <property type="match status" value="1"/>
</dbReference>
<comment type="similarity">
    <text evidence="1 3">Belongs to the short-chain dehydrogenases/reductases (SDR) family.</text>
</comment>
<dbReference type="PRINTS" id="PR00080">
    <property type="entry name" value="SDRFAMILY"/>
</dbReference>
<keyword evidence="2" id="KW-0560">Oxidoreductase</keyword>
<dbReference type="SUPFAM" id="SSF51735">
    <property type="entry name" value="NAD(P)-binding Rossmann-fold domains"/>
    <property type="match status" value="1"/>
</dbReference>
<dbReference type="InterPro" id="IPR020904">
    <property type="entry name" value="Sc_DH/Rdtase_CS"/>
</dbReference>
<comment type="caution">
    <text evidence="4">The sequence shown here is derived from an EMBL/GenBank/DDBJ whole genome shotgun (WGS) entry which is preliminary data.</text>
</comment>
<evidence type="ECO:0000313" key="4">
    <source>
        <dbReference type="EMBL" id="NGP89853.1"/>
    </source>
</evidence>
<evidence type="ECO:0000256" key="3">
    <source>
        <dbReference type="RuleBase" id="RU000363"/>
    </source>
</evidence>
<keyword evidence="5" id="KW-1185">Reference proteome</keyword>
<dbReference type="PANTHER" id="PTHR42901:SF1">
    <property type="entry name" value="ALCOHOL DEHYDROGENASE"/>
    <property type="match status" value="1"/>
</dbReference>
<reference evidence="4 5" key="1">
    <citation type="submission" date="2020-02" db="EMBL/GenBank/DDBJ databases">
        <title>Aliifodinibius halophilus 2W32, complete genome.</title>
        <authorList>
            <person name="Li Y."/>
            <person name="Wu S."/>
        </authorList>
    </citation>
    <scope>NUCLEOTIDE SEQUENCE [LARGE SCALE GENOMIC DNA]</scope>
    <source>
        <strain evidence="4 5">2W32</strain>
    </source>
</reference>
<dbReference type="InterPro" id="IPR036291">
    <property type="entry name" value="NAD(P)-bd_dom_sf"/>
</dbReference>
<dbReference type="GO" id="GO:0016491">
    <property type="term" value="F:oxidoreductase activity"/>
    <property type="evidence" value="ECO:0007669"/>
    <property type="project" value="UniProtKB-KW"/>
</dbReference>
<dbReference type="PROSITE" id="PS00061">
    <property type="entry name" value="ADH_SHORT"/>
    <property type="match status" value="1"/>
</dbReference>
<evidence type="ECO:0000256" key="1">
    <source>
        <dbReference type="ARBA" id="ARBA00006484"/>
    </source>
</evidence>